<dbReference type="EMBL" id="JAJJHW010002585">
    <property type="protein sequence ID" value="KAH8371662.1"/>
    <property type="molecule type" value="Genomic_DNA"/>
</dbReference>
<dbReference type="GO" id="GO:0000014">
    <property type="term" value="F:single-stranded DNA endodeoxyribonuclease activity"/>
    <property type="evidence" value="ECO:0007669"/>
    <property type="project" value="TreeGrafter"/>
</dbReference>
<dbReference type="GO" id="GO:0004521">
    <property type="term" value="F:RNA endonuclease activity"/>
    <property type="evidence" value="ECO:0007669"/>
    <property type="project" value="TreeGrafter"/>
</dbReference>
<keyword evidence="3" id="KW-0255">Endonuclease</keyword>
<dbReference type="Proteomes" id="UP001200034">
    <property type="component" value="Unassembled WGS sequence"/>
</dbReference>
<dbReference type="GO" id="GO:0003676">
    <property type="term" value="F:nucleic acid binding"/>
    <property type="evidence" value="ECO:0007669"/>
    <property type="project" value="InterPro"/>
</dbReference>
<accession>A0AAD4PLJ9</accession>
<keyword evidence="3" id="KW-0378">Hydrolase</keyword>
<dbReference type="GO" id="GO:0005743">
    <property type="term" value="C:mitochondrial inner membrane"/>
    <property type="evidence" value="ECO:0007669"/>
    <property type="project" value="TreeGrafter"/>
</dbReference>
<evidence type="ECO:0000256" key="4">
    <source>
        <dbReference type="PIRSR" id="PIRSR640255-1"/>
    </source>
</evidence>
<feature type="binding site" evidence="5">
    <location>
        <position position="212"/>
    </location>
    <ligand>
        <name>Mg(2+)</name>
        <dbReference type="ChEBI" id="CHEBI:18420"/>
        <note>catalytic</note>
    </ligand>
</feature>
<dbReference type="GO" id="GO:0005634">
    <property type="term" value="C:nucleus"/>
    <property type="evidence" value="ECO:0007669"/>
    <property type="project" value="TreeGrafter"/>
</dbReference>
<dbReference type="GO" id="GO:0046872">
    <property type="term" value="F:metal ion binding"/>
    <property type="evidence" value="ECO:0007669"/>
    <property type="project" value="UniProtKB-KW"/>
</dbReference>
<evidence type="ECO:0000259" key="6">
    <source>
        <dbReference type="SMART" id="SM00892"/>
    </source>
</evidence>
<dbReference type="Pfam" id="PF01223">
    <property type="entry name" value="Endonuclease_NS"/>
    <property type="match status" value="1"/>
</dbReference>
<name>A0AAD4PLJ9_9MUSC</name>
<evidence type="ECO:0000313" key="8">
    <source>
        <dbReference type="Proteomes" id="UP001200034"/>
    </source>
</evidence>
<evidence type="ECO:0000256" key="5">
    <source>
        <dbReference type="PIRSR" id="PIRSR640255-2"/>
    </source>
</evidence>
<gene>
    <name evidence="7" type="ORF">KR093_008399</name>
</gene>
<dbReference type="AlphaFoldDB" id="A0AAD4PLJ9"/>
<keyword evidence="2" id="KW-0540">Nuclease</keyword>
<organism evidence="7 8">
    <name type="scientific">Drosophila rubida</name>
    <dbReference type="NCBI Taxonomy" id="30044"/>
    <lineage>
        <taxon>Eukaryota</taxon>
        <taxon>Metazoa</taxon>
        <taxon>Ecdysozoa</taxon>
        <taxon>Arthropoda</taxon>
        <taxon>Hexapoda</taxon>
        <taxon>Insecta</taxon>
        <taxon>Pterygota</taxon>
        <taxon>Neoptera</taxon>
        <taxon>Endopterygota</taxon>
        <taxon>Diptera</taxon>
        <taxon>Brachycera</taxon>
        <taxon>Muscomorpha</taxon>
        <taxon>Ephydroidea</taxon>
        <taxon>Drosophilidae</taxon>
        <taxon>Drosophila</taxon>
    </lineage>
</organism>
<evidence type="ECO:0000256" key="2">
    <source>
        <dbReference type="ARBA" id="ARBA00022722"/>
    </source>
</evidence>
<proteinExistence type="inferred from homology"/>
<dbReference type="PANTHER" id="PTHR13966">
    <property type="entry name" value="ENDONUCLEASE RELATED"/>
    <property type="match status" value="1"/>
</dbReference>
<evidence type="ECO:0000256" key="3">
    <source>
        <dbReference type="ARBA" id="ARBA00022759"/>
    </source>
</evidence>
<feature type="active site" description="Proton acceptor" evidence="4">
    <location>
        <position position="182"/>
    </location>
</feature>
<comment type="similarity">
    <text evidence="1">Belongs to the DNA/RNA non-specific endonuclease family.</text>
</comment>
<reference evidence="7" key="1">
    <citation type="journal article" date="2021" name="Mol. Ecol. Resour.">
        <title>Phylogenomic analyses of the genus Drosophila reveals genomic signals of climate adaptation.</title>
        <authorList>
            <person name="Li F."/>
            <person name="Rane R.V."/>
            <person name="Luria V."/>
            <person name="Xiong Z."/>
            <person name="Chen J."/>
            <person name="Li Z."/>
            <person name="Catullo R.A."/>
            <person name="Griffin P.C."/>
            <person name="Schiffer M."/>
            <person name="Pearce S."/>
            <person name="Lee S.F."/>
            <person name="McElroy K."/>
            <person name="Stocker A."/>
            <person name="Shirriffs J."/>
            <person name="Cockerell F."/>
            <person name="Coppin C."/>
            <person name="Sgro C.M."/>
            <person name="Karger A."/>
            <person name="Cain J.W."/>
            <person name="Weber J.A."/>
            <person name="Santpere G."/>
            <person name="Kirschner M.W."/>
            <person name="Hoffmann A.A."/>
            <person name="Oakeshott J.G."/>
            <person name="Zhang G."/>
        </authorList>
    </citation>
    <scope>NUCLEOTIDE SEQUENCE</scope>
    <source>
        <strain evidence="7">BGI-SZ-2011g</strain>
    </source>
</reference>
<comment type="caution">
    <text evidence="7">The sequence shown here is derived from an EMBL/GenBank/DDBJ whole genome shotgun (WGS) entry which is preliminary data.</text>
</comment>
<evidence type="ECO:0000256" key="1">
    <source>
        <dbReference type="ARBA" id="ARBA00010052"/>
    </source>
</evidence>
<evidence type="ECO:0000313" key="7">
    <source>
        <dbReference type="EMBL" id="KAH8371662.1"/>
    </source>
</evidence>
<dbReference type="InterPro" id="IPR040255">
    <property type="entry name" value="Non-specific_endonuclease"/>
</dbReference>
<keyword evidence="5" id="KW-0479">Metal-binding</keyword>
<keyword evidence="8" id="KW-1185">Reference proteome</keyword>
<dbReference type="SUPFAM" id="SSF54060">
    <property type="entry name" value="His-Me finger endonucleases"/>
    <property type="match status" value="1"/>
</dbReference>
<dbReference type="SMART" id="SM00892">
    <property type="entry name" value="Endonuclease_NS"/>
    <property type="match status" value="1"/>
</dbReference>
<dbReference type="InterPro" id="IPR044925">
    <property type="entry name" value="His-Me_finger_sf"/>
</dbReference>
<feature type="domain" description="DNA/RNA non-specific endonuclease/pyrophosphatase/phosphodiesterase" evidence="6">
    <location>
        <begin position="99"/>
        <end position="328"/>
    </location>
</feature>
<dbReference type="InterPro" id="IPR044929">
    <property type="entry name" value="DNA/RNA_non-sp_Endonuclease_sf"/>
</dbReference>
<dbReference type="GO" id="GO:0006309">
    <property type="term" value="P:apoptotic DNA fragmentation"/>
    <property type="evidence" value="ECO:0007669"/>
    <property type="project" value="TreeGrafter"/>
</dbReference>
<dbReference type="InterPro" id="IPR001604">
    <property type="entry name" value="Endo_G_ENPP1-like_dom"/>
</dbReference>
<feature type="non-terminal residue" evidence="7">
    <location>
        <position position="329"/>
    </location>
</feature>
<dbReference type="Gene3D" id="3.40.570.10">
    <property type="entry name" value="Extracellular Endonuclease, subunit A"/>
    <property type="match status" value="1"/>
</dbReference>
<sequence length="329" mass="36618">GDCLISKSMVEGTNRVFTYRDADGAYQLLRTESVPSGLTLHMLCSGGDVIETQCQDNKQFTQSLPMSCPNPMKPTAKPVRDSECPAQLYAIGYQIDGGQLELFRSCYDAKYGRVLYAESDVYYKSYFPRRPGRVDFTTDELVTPAEANSYSKSNIYNAFSASLGSDQQYLSSATELVINRGHLVASADFLFVDQMTSTFRCINFVPQCKSINDGNWEKIERWVRAQIPESSSFHIKTGGLDVLSLADGNGNDCQIYLYCSKVPVPLWIYKVVRDCPSGRLLYVFLSFNSVFHSAAPPAPAFCQTLTCPVSLRQNSQDGYIFCCDPASFP</sequence>
<dbReference type="PANTHER" id="PTHR13966:SF17">
    <property type="entry name" value="ENDONUCLEASE-RELATED"/>
    <property type="match status" value="1"/>
</dbReference>
<protein>
    <recommendedName>
        <fullName evidence="6">DNA/RNA non-specific endonuclease/pyrophosphatase/phosphodiesterase domain-containing protein</fullName>
    </recommendedName>
</protein>
<feature type="non-terminal residue" evidence="7">
    <location>
        <position position="1"/>
    </location>
</feature>